<proteinExistence type="predicted"/>
<evidence type="ECO:0000313" key="2">
    <source>
        <dbReference type="Proteomes" id="UP000749471"/>
    </source>
</evidence>
<protein>
    <submittedName>
        <fullName evidence="1">Uncharacterized protein</fullName>
    </submittedName>
</protein>
<keyword evidence="2" id="KW-1185">Reference proteome</keyword>
<comment type="caution">
    <text evidence="1">The sequence shown here is derived from an EMBL/GenBank/DDBJ whole genome shotgun (WGS) entry which is preliminary data.</text>
</comment>
<gene>
    <name evidence="1" type="ORF">KQI42_04315</name>
</gene>
<sequence length="164" mass="19801">MQIAIILILVCSVIILEQKINIKKLRVKIKKQFGKKSIKSKYDWEKIGYHWSEYTKLISSDEKIDDITWNDLEMNNVFCRINNCQSFVGEQILYSRLHCLPKDNAYREFFEKKILFFISNDKEREEIQLLLYGLEKNDSSYYLPKFMTNLNSYRVPSIWKYRTM</sequence>
<dbReference type="Proteomes" id="UP000749471">
    <property type="component" value="Unassembled WGS sequence"/>
</dbReference>
<dbReference type="RefSeq" id="WP_216517120.1">
    <property type="nucleotide sequence ID" value="NZ_JAHLPM010000003.1"/>
</dbReference>
<name>A0ABS6E2T5_9FIRM</name>
<organism evidence="1 2">
    <name type="scientific">Tissierella simiarum</name>
    <dbReference type="NCBI Taxonomy" id="2841534"/>
    <lineage>
        <taxon>Bacteria</taxon>
        <taxon>Bacillati</taxon>
        <taxon>Bacillota</taxon>
        <taxon>Tissierellia</taxon>
        <taxon>Tissierellales</taxon>
        <taxon>Tissierellaceae</taxon>
        <taxon>Tissierella</taxon>
    </lineage>
</organism>
<reference evidence="1 2" key="1">
    <citation type="submission" date="2021-06" db="EMBL/GenBank/DDBJ databases">
        <authorList>
            <person name="Sun Q."/>
            <person name="Li D."/>
        </authorList>
    </citation>
    <scope>NUCLEOTIDE SEQUENCE [LARGE SCALE GENOMIC DNA]</scope>
    <source>
        <strain evidence="1 2">MSJ-40</strain>
    </source>
</reference>
<accession>A0ABS6E2T5</accession>
<dbReference type="EMBL" id="JAHLPM010000003">
    <property type="protein sequence ID" value="MBU5437220.1"/>
    <property type="molecule type" value="Genomic_DNA"/>
</dbReference>
<evidence type="ECO:0000313" key="1">
    <source>
        <dbReference type="EMBL" id="MBU5437220.1"/>
    </source>
</evidence>